<proteinExistence type="inferred from homology"/>
<comment type="pathway">
    <text evidence="8">Amino-acid biosynthesis; L-proline biosynthesis; L-glutamate 5-semialdehyde from L-glutamate: step 1/2.</text>
</comment>
<dbReference type="PANTHER" id="PTHR43654">
    <property type="entry name" value="GLUTAMATE 5-KINASE"/>
    <property type="match status" value="1"/>
</dbReference>
<dbReference type="InterPro" id="IPR005715">
    <property type="entry name" value="Glu_5kinase/COase_Synthase"/>
</dbReference>
<dbReference type="PROSITE" id="PS00902">
    <property type="entry name" value="GLUTAMATE_5_KINASE"/>
    <property type="match status" value="1"/>
</dbReference>
<protein>
    <recommendedName>
        <fullName evidence="8">Glutamate 5-kinase</fullName>
        <ecNumber evidence="8">2.7.2.11</ecNumber>
    </recommendedName>
    <alternativeName>
        <fullName evidence="8">Gamma-glutamyl kinase</fullName>
        <shortName evidence="8">GK</shortName>
    </alternativeName>
</protein>
<dbReference type="InterPro" id="IPR011529">
    <property type="entry name" value="Glu_5kinase"/>
</dbReference>
<evidence type="ECO:0000256" key="5">
    <source>
        <dbReference type="ARBA" id="ARBA00022741"/>
    </source>
</evidence>
<dbReference type="InterPro" id="IPR002478">
    <property type="entry name" value="PUA"/>
</dbReference>
<dbReference type="PRINTS" id="PR00474">
    <property type="entry name" value="GLU5KINASE"/>
</dbReference>
<reference evidence="11" key="1">
    <citation type="journal article" date="2019" name="Int. J. Syst. Evol. Microbiol.">
        <title>The Global Catalogue of Microorganisms (GCM) 10K type strain sequencing project: providing services to taxonomists for standard genome sequencing and annotation.</title>
        <authorList>
            <consortium name="The Broad Institute Genomics Platform"/>
            <consortium name="The Broad Institute Genome Sequencing Center for Infectious Disease"/>
            <person name="Wu L."/>
            <person name="Ma J."/>
        </authorList>
    </citation>
    <scope>NUCLEOTIDE SEQUENCE [LARGE SCALE GENOMIC DNA]</scope>
    <source>
        <strain evidence="11">CGMCC-1.15741</strain>
    </source>
</reference>
<gene>
    <name evidence="8 10" type="primary">proB</name>
    <name evidence="10" type="ORF">ACFQDM_02940</name>
</gene>
<feature type="domain" description="PUA" evidence="9">
    <location>
        <begin position="275"/>
        <end position="352"/>
    </location>
</feature>
<sequence length="387" mass="42050">MVSDNRLVVKVGSSLLVNEEHLTPAYAFIHGLLGDIAALRKEGKEVVLTSSGSVALGLGALGSDPATAGVQEKQAAAACGQPLLLNVYKQVANEYGFDIAQVLVTLDDLENRRRFLNTRNTIMRLLERGILPIVNENDTVTTEEIRVGDNDRLAAKVAQMLEASQLLILTSIDGLYDRNPEEEGAQFVEKVDDVGAYLDVTKSTSSLGSGGMLTKMQAANMAQNSGCTTLIGKGEIESPITAILTGDRRSTECVAQPNPDSSWKVWLTDRLQMAGSVTVKEAAARAILRKDIGVRSSDILTLQGDFNKGDVLHIYDEEGHEIARGLTNYGSKEALLMASYPDIPVSETLGYQASEVIINQKNLIILEEHHLPWDQPLDDKMDVTQHH</sequence>
<dbReference type="PANTHER" id="PTHR43654:SF1">
    <property type="entry name" value="ISOPENTENYL PHOSPHATE KINASE"/>
    <property type="match status" value="1"/>
</dbReference>
<dbReference type="Pfam" id="PF01472">
    <property type="entry name" value="PUA"/>
    <property type="match status" value="1"/>
</dbReference>
<dbReference type="InterPro" id="IPR001057">
    <property type="entry name" value="Glu/AcGlu_kinase"/>
</dbReference>
<comment type="catalytic activity">
    <reaction evidence="8">
        <text>L-glutamate + ATP = L-glutamyl 5-phosphate + ADP</text>
        <dbReference type="Rhea" id="RHEA:14877"/>
        <dbReference type="ChEBI" id="CHEBI:29985"/>
        <dbReference type="ChEBI" id="CHEBI:30616"/>
        <dbReference type="ChEBI" id="CHEBI:58274"/>
        <dbReference type="ChEBI" id="CHEBI:456216"/>
        <dbReference type="EC" id="2.7.2.11"/>
    </reaction>
</comment>
<feature type="binding site" evidence="8">
    <location>
        <position position="150"/>
    </location>
    <ligand>
        <name>substrate</name>
    </ligand>
</feature>
<dbReference type="InterPro" id="IPR001048">
    <property type="entry name" value="Asp/Glu/Uridylate_kinase"/>
</dbReference>
<keyword evidence="1 8" id="KW-0963">Cytoplasm</keyword>
<feature type="binding site" evidence="8">
    <location>
        <position position="51"/>
    </location>
    <ligand>
        <name>substrate</name>
    </ligand>
</feature>
<evidence type="ECO:0000256" key="2">
    <source>
        <dbReference type="ARBA" id="ARBA00022605"/>
    </source>
</evidence>
<keyword evidence="4 8" id="KW-0808">Transferase</keyword>
<dbReference type="PIRSF" id="PIRSF000729">
    <property type="entry name" value="GK"/>
    <property type="match status" value="1"/>
</dbReference>
<dbReference type="RefSeq" id="WP_377375217.1">
    <property type="nucleotide sequence ID" value="NZ_JBHSSW010000003.1"/>
</dbReference>
<comment type="similarity">
    <text evidence="8">Belongs to the glutamate 5-kinase family.</text>
</comment>
<evidence type="ECO:0000259" key="9">
    <source>
        <dbReference type="SMART" id="SM00359"/>
    </source>
</evidence>
<dbReference type="Proteomes" id="UP001596303">
    <property type="component" value="Unassembled WGS sequence"/>
</dbReference>
<evidence type="ECO:0000256" key="6">
    <source>
        <dbReference type="ARBA" id="ARBA00022777"/>
    </source>
</evidence>
<evidence type="ECO:0000313" key="10">
    <source>
        <dbReference type="EMBL" id="MFC6197013.1"/>
    </source>
</evidence>
<dbReference type="PROSITE" id="PS50890">
    <property type="entry name" value="PUA"/>
    <property type="match status" value="1"/>
</dbReference>
<dbReference type="Pfam" id="PF00696">
    <property type="entry name" value="AA_kinase"/>
    <property type="match status" value="1"/>
</dbReference>
<dbReference type="SMART" id="SM00359">
    <property type="entry name" value="PUA"/>
    <property type="match status" value="1"/>
</dbReference>
<evidence type="ECO:0000256" key="7">
    <source>
        <dbReference type="ARBA" id="ARBA00022840"/>
    </source>
</evidence>
<dbReference type="NCBIfam" id="TIGR01027">
    <property type="entry name" value="proB"/>
    <property type="match status" value="1"/>
</dbReference>
<keyword evidence="2 8" id="KW-0028">Amino-acid biosynthesis</keyword>
<evidence type="ECO:0000256" key="1">
    <source>
        <dbReference type="ARBA" id="ARBA00022490"/>
    </source>
</evidence>
<comment type="function">
    <text evidence="8">Catalyzes the transfer of a phosphate group to glutamate to form L-glutamate 5-phosphate.</text>
</comment>
<dbReference type="HAMAP" id="MF_00456">
    <property type="entry name" value="ProB"/>
    <property type="match status" value="1"/>
</dbReference>
<dbReference type="EC" id="2.7.2.11" evidence="8"/>
<dbReference type="EMBL" id="JBHSSW010000003">
    <property type="protein sequence ID" value="MFC6197013.1"/>
    <property type="molecule type" value="Genomic_DNA"/>
</dbReference>
<name>A0ABW1S758_9PROT</name>
<dbReference type="InterPro" id="IPR015947">
    <property type="entry name" value="PUA-like_sf"/>
</dbReference>
<feature type="binding site" evidence="8">
    <location>
        <begin position="209"/>
        <end position="215"/>
    </location>
    <ligand>
        <name>ATP</name>
        <dbReference type="ChEBI" id="CHEBI:30616"/>
    </ligand>
</feature>
<keyword evidence="3 8" id="KW-0641">Proline biosynthesis</keyword>
<dbReference type="InterPro" id="IPR036393">
    <property type="entry name" value="AceGlu_kinase-like_sf"/>
</dbReference>
<keyword evidence="5 8" id="KW-0547">Nucleotide-binding</keyword>
<organism evidence="10 11">
    <name type="scientific">Ponticaulis profundi</name>
    <dbReference type="NCBI Taxonomy" id="2665222"/>
    <lineage>
        <taxon>Bacteria</taxon>
        <taxon>Pseudomonadati</taxon>
        <taxon>Pseudomonadota</taxon>
        <taxon>Alphaproteobacteria</taxon>
        <taxon>Hyphomonadales</taxon>
        <taxon>Hyphomonadaceae</taxon>
        <taxon>Ponticaulis</taxon>
    </lineage>
</organism>
<accession>A0ABW1S758</accession>
<dbReference type="Gene3D" id="2.30.130.10">
    <property type="entry name" value="PUA domain"/>
    <property type="match status" value="1"/>
</dbReference>
<comment type="caution">
    <text evidence="10">The sequence shown here is derived from an EMBL/GenBank/DDBJ whole genome shotgun (WGS) entry which is preliminary data.</text>
</comment>
<dbReference type="InterPro" id="IPR019797">
    <property type="entry name" value="Glutamate_5-kinase_CS"/>
</dbReference>
<evidence type="ECO:0000256" key="3">
    <source>
        <dbReference type="ARBA" id="ARBA00022650"/>
    </source>
</evidence>
<dbReference type="InterPro" id="IPR036974">
    <property type="entry name" value="PUA_sf"/>
</dbReference>
<keyword evidence="11" id="KW-1185">Reference proteome</keyword>
<keyword evidence="6 8" id="KW-0418">Kinase</keyword>
<evidence type="ECO:0000256" key="4">
    <source>
        <dbReference type="ARBA" id="ARBA00022679"/>
    </source>
</evidence>
<evidence type="ECO:0000313" key="11">
    <source>
        <dbReference type="Proteomes" id="UP001596303"/>
    </source>
</evidence>
<feature type="binding site" evidence="8">
    <location>
        <position position="138"/>
    </location>
    <ligand>
        <name>substrate</name>
    </ligand>
</feature>
<dbReference type="Gene3D" id="3.40.1160.10">
    <property type="entry name" value="Acetylglutamate kinase-like"/>
    <property type="match status" value="2"/>
</dbReference>
<dbReference type="SUPFAM" id="SSF53633">
    <property type="entry name" value="Carbamate kinase-like"/>
    <property type="match status" value="1"/>
</dbReference>
<feature type="binding site" evidence="8">
    <location>
        <position position="10"/>
    </location>
    <ligand>
        <name>ATP</name>
        <dbReference type="ChEBI" id="CHEBI:30616"/>
    </ligand>
</feature>
<keyword evidence="7 8" id="KW-0067">ATP-binding</keyword>
<dbReference type="CDD" id="cd04242">
    <property type="entry name" value="AAK_G5K_ProB"/>
    <property type="match status" value="1"/>
</dbReference>
<comment type="caution">
    <text evidence="8">Lacks conserved residue(s) required for the propagation of feature annotation.</text>
</comment>
<dbReference type="SUPFAM" id="SSF88697">
    <property type="entry name" value="PUA domain-like"/>
    <property type="match status" value="1"/>
</dbReference>
<comment type="subcellular location">
    <subcellularLocation>
        <location evidence="8">Cytoplasm</location>
    </subcellularLocation>
</comment>
<evidence type="ECO:0000256" key="8">
    <source>
        <dbReference type="HAMAP-Rule" id="MF_00456"/>
    </source>
</evidence>
<dbReference type="CDD" id="cd21157">
    <property type="entry name" value="PUA_G5K"/>
    <property type="match status" value="1"/>
</dbReference>
<dbReference type="InterPro" id="IPR041739">
    <property type="entry name" value="G5K_ProB"/>
</dbReference>
<dbReference type="GO" id="GO:0004349">
    <property type="term" value="F:glutamate 5-kinase activity"/>
    <property type="evidence" value="ECO:0007669"/>
    <property type="project" value="UniProtKB-EC"/>
</dbReference>